<evidence type="ECO:0000313" key="2">
    <source>
        <dbReference type="EMBL" id="OWM71260.1"/>
    </source>
</evidence>
<gene>
    <name evidence="2" type="ORF">CDL15_Pgr011387</name>
</gene>
<dbReference type="Proteomes" id="UP000197138">
    <property type="component" value="Unassembled WGS sequence"/>
</dbReference>
<feature type="compositionally biased region" description="Basic and acidic residues" evidence="1">
    <location>
        <begin position="49"/>
        <end position="58"/>
    </location>
</feature>
<accession>A0A218WFX6</accession>
<evidence type="ECO:0000256" key="1">
    <source>
        <dbReference type="SAM" id="MobiDB-lite"/>
    </source>
</evidence>
<comment type="caution">
    <text evidence="2">The sequence shown here is derived from an EMBL/GenBank/DDBJ whole genome shotgun (WGS) entry which is preliminary data.</text>
</comment>
<organism evidence="2 3">
    <name type="scientific">Punica granatum</name>
    <name type="common">Pomegranate</name>
    <dbReference type="NCBI Taxonomy" id="22663"/>
    <lineage>
        <taxon>Eukaryota</taxon>
        <taxon>Viridiplantae</taxon>
        <taxon>Streptophyta</taxon>
        <taxon>Embryophyta</taxon>
        <taxon>Tracheophyta</taxon>
        <taxon>Spermatophyta</taxon>
        <taxon>Magnoliopsida</taxon>
        <taxon>eudicotyledons</taxon>
        <taxon>Gunneridae</taxon>
        <taxon>Pentapetalae</taxon>
        <taxon>rosids</taxon>
        <taxon>malvids</taxon>
        <taxon>Myrtales</taxon>
        <taxon>Lythraceae</taxon>
        <taxon>Punica</taxon>
    </lineage>
</organism>
<name>A0A218WFX6_PUNGR</name>
<dbReference type="AlphaFoldDB" id="A0A218WFX6"/>
<proteinExistence type="predicted"/>
<reference evidence="3" key="1">
    <citation type="journal article" date="2017" name="Plant J.">
        <title>The pomegranate (Punica granatum L.) genome and the genomics of punicalagin biosynthesis.</title>
        <authorList>
            <person name="Qin G."/>
            <person name="Xu C."/>
            <person name="Ming R."/>
            <person name="Tang H."/>
            <person name="Guyot R."/>
            <person name="Kramer E.M."/>
            <person name="Hu Y."/>
            <person name="Yi X."/>
            <person name="Qi Y."/>
            <person name="Xu X."/>
            <person name="Gao Z."/>
            <person name="Pan H."/>
            <person name="Jian J."/>
            <person name="Tian Y."/>
            <person name="Yue Z."/>
            <person name="Xu Y."/>
        </authorList>
    </citation>
    <scope>NUCLEOTIDE SEQUENCE [LARGE SCALE GENOMIC DNA]</scope>
    <source>
        <strain evidence="3">cv. Dabenzi</strain>
    </source>
</reference>
<sequence>MKDGEWLPVHIVQNASSVINIGDTNQPINSPFIGVREPELSSIQKVRKRAAERSDQRGKRPALNRDILPPEQESRGEAPARAGGQEQPSEDIPSEKEYTQCYLNSKLQGKRSLHFVKI</sequence>
<feature type="region of interest" description="Disordered" evidence="1">
    <location>
        <begin position="44"/>
        <end position="97"/>
    </location>
</feature>
<protein>
    <submittedName>
        <fullName evidence="2">Uncharacterized protein</fullName>
    </submittedName>
</protein>
<dbReference type="EMBL" id="MTKT01004486">
    <property type="protein sequence ID" value="OWM71260.1"/>
    <property type="molecule type" value="Genomic_DNA"/>
</dbReference>
<evidence type="ECO:0000313" key="3">
    <source>
        <dbReference type="Proteomes" id="UP000197138"/>
    </source>
</evidence>